<dbReference type="RefSeq" id="WP_024478948.1">
    <property type="nucleotide sequence ID" value="NZ_CANLMK010000003.1"/>
</dbReference>
<dbReference type="GeneID" id="78059547"/>
<accession>A0A1G7GTX2</accession>
<dbReference type="eggNOG" id="ENOG50315C0">
    <property type="taxonomic scope" value="Bacteria"/>
</dbReference>
<evidence type="ECO:0000313" key="1">
    <source>
        <dbReference type="EMBL" id="SDE91597.1"/>
    </source>
</evidence>
<protein>
    <submittedName>
        <fullName evidence="1">Uncharacterized protein</fullName>
    </submittedName>
</protein>
<reference evidence="2" key="1">
    <citation type="submission" date="2016-10" db="EMBL/GenBank/DDBJ databases">
        <authorList>
            <person name="Varghese N."/>
            <person name="Submissions S."/>
        </authorList>
    </citation>
    <scope>NUCLEOTIDE SEQUENCE [LARGE SCALE GENOMIC DNA]</scope>
    <source>
        <strain evidence="2">DSM 24729</strain>
    </source>
</reference>
<dbReference type="AlphaFoldDB" id="A0A1G7GTX2"/>
<gene>
    <name evidence="1" type="ORF">SAMN04487992_10557</name>
</gene>
<organism evidence="1 2">
    <name type="scientific">Cellulophaga baltica</name>
    <dbReference type="NCBI Taxonomy" id="76594"/>
    <lineage>
        <taxon>Bacteria</taxon>
        <taxon>Pseudomonadati</taxon>
        <taxon>Bacteroidota</taxon>
        <taxon>Flavobacteriia</taxon>
        <taxon>Flavobacteriales</taxon>
        <taxon>Flavobacteriaceae</taxon>
        <taxon>Cellulophaga</taxon>
    </lineage>
</organism>
<dbReference type="Proteomes" id="UP000182114">
    <property type="component" value="Unassembled WGS sequence"/>
</dbReference>
<sequence>MKSILTTLLFVFIGFSAQANTSNKKDVKATTITKTVVTFNTFKTSTAGIYLDKNHKIKKELSFVTKASKAKLA</sequence>
<keyword evidence="2" id="KW-1185">Reference proteome</keyword>
<dbReference type="EMBL" id="FNBD01000005">
    <property type="protein sequence ID" value="SDE91597.1"/>
    <property type="molecule type" value="Genomic_DNA"/>
</dbReference>
<name>A0A1G7GTX2_9FLAO</name>
<evidence type="ECO:0000313" key="2">
    <source>
        <dbReference type="Proteomes" id="UP000182114"/>
    </source>
</evidence>
<proteinExistence type="predicted"/>